<dbReference type="PATRIC" id="fig|1279009.4.peg.3090"/>
<dbReference type="Gene3D" id="1.10.101.10">
    <property type="entry name" value="PGBD-like superfamily/PGBD"/>
    <property type="match status" value="1"/>
</dbReference>
<dbReference type="InterPro" id="IPR052905">
    <property type="entry name" value="LD-transpeptidase_YkuD-like"/>
</dbReference>
<reference evidence="11 12" key="1">
    <citation type="journal article" date="2013" name="Genome Announc.">
        <title>Draft Genome Sequence of Cesiribacter andamanensis Strain AMV16T, Isolated from a Soil Sample from a Mud Volcano in the Andaman Islands, India.</title>
        <authorList>
            <person name="Shivaji S."/>
            <person name="Ara S."/>
            <person name="Begum Z."/>
            <person name="Srinivas T.N."/>
            <person name="Singh A."/>
            <person name="Kumar Pinnaka A."/>
        </authorList>
    </citation>
    <scope>NUCLEOTIDE SEQUENCE [LARGE SCALE GENOMIC DNA]</scope>
    <source>
        <strain evidence="11 12">AMV16</strain>
    </source>
</reference>
<evidence type="ECO:0000313" key="11">
    <source>
        <dbReference type="EMBL" id="EMR01813.1"/>
    </source>
</evidence>
<keyword evidence="9" id="KW-0732">Signal</keyword>
<dbReference type="AlphaFoldDB" id="M7MZG7"/>
<protein>
    <submittedName>
        <fullName evidence="11">Murein L,D-transpeptidase</fullName>
    </submittedName>
</protein>
<dbReference type="Pfam" id="PF01471">
    <property type="entry name" value="PG_binding_1"/>
    <property type="match status" value="1"/>
</dbReference>
<evidence type="ECO:0000256" key="8">
    <source>
        <dbReference type="SAM" id="Coils"/>
    </source>
</evidence>
<dbReference type="InterPro" id="IPR036366">
    <property type="entry name" value="PGBDSf"/>
</dbReference>
<dbReference type="GO" id="GO:0016740">
    <property type="term" value="F:transferase activity"/>
    <property type="evidence" value="ECO:0007669"/>
    <property type="project" value="UniProtKB-KW"/>
</dbReference>
<dbReference type="InterPro" id="IPR045380">
    <property type="entry name" value="LD_TPept_scaffold_dom"/>
</dbReference>
<evidence type="ECO:0000256" key="6">
    <source>
        <dbReference type="ARBA" id="ARBA00023316"/>
    </source>
</evidence>
<evidence type="ECO:0000256" key="9">
    <source>
        <dbReference type="SAM" id="SignalP"/>
    </source>
</evidence>
<dbReference type="InterPro" id="IPR036365">
    <property type="entry name" value="PGBD-like_sf"/>
</dbReference>
<evidence type="ECO:0000256" key="5">
    <source>
        <dbReference type="ARBA" id="ARBA00022984"/>
    </source>
</evidence>
<dbReference type="Gene3D" id="2.40.440.10">
    <property type="entry name" value="L,D-transpeptidase catalytic domain-like"/>
    <property type="match status" value="1"/>
</dbReference>
<feature type="active site" description="Proton donor/acceptor" evidence="7">
    <location>
        <position position="463"/>
    </location>
</feature>
<dbReference type="PANTHER" id="PTHR41533:SF2">
    <property type="entry name" value="BLR7131 PROTEIN"/>
    <property type="match status" value="1"/>
</dbReference>
<evidence type="ECO:0000256" key="3">
    <source>
        <dbReference type="ARBA" id="ARBA00022679"/>
    </source>
</evidence>
<dbReference type="STRING" id="1279009.ADICEAN_03045"/>
<dbReference type="GO" id="GO:0009252">
    <property type="term" value="P:peptidoglycan biosynthetic process"/>
    <property type="evidence" value="ECO:0007669"/>
    <property type="project" value="UniProtKB-UniPathway"/>
</dbReference>
<keyword evidence="6 7" id="KW-0961">Cell wall biogenesis/degradation</keyword>
<keyword evidence="8" id="KW-0175">Coiled coil</keyword>
<keyword evidence="12" id="KW-1185">Reference proteome</keyword>
<feature type="active site" description="Nucleophile" evidence="7">
    <location>
        <position position="482"/>
    </location>
</feature>
<gene>
    <name evidence="11" type="ORF">ADICEAN_03045</name>
</gene>
<evidence type="ECO:0000313" key="12">
    <source>
        <dbReference type="Proteomes" id="UP000011910"/>
    </source>
</evidence>
<feature type="domain" description="L,D-TPase catalytic" evidence="10">
    <location>
        <begin position="327"/>
        <end position="509"/>
    </location>
</feature>
<evidence type="ECO:0000259" key="10">
    <source>
        <dbReference type="PROSITE" id="PS52029"/>
    </source>
</evidence>
<dbReference type="SUPFAM" id="SSF141523">
    <property type="entry name" value="L,D-transpeptidase catalytic domain-like"/>
    <property type="match status" value="1"/>
</dbReference>
<dbReference type="PANTHER" id="PTHR41533">
    <property type="entry name" value="L,D-TRANSPEPTIDASE HI_1667-RELATED"/>
    <property type="match status" value="1"/>
</dbReference>
<feature type="signal peptide" evidence="9">
    <location>
        <begin position="1"/>
        <end position="17"/>
    </location>
</feature>
<name>M7MZG7_9BACT</name>
<dbReference type="InterPro" id="IPR038063">
    <property type="entry name" value="Transpep_catalytic_dom"/>
</dbReference>
<sequence>MSIVLLLALALCTAACESGTGASRGMFAGLFGSRFDVDELNVALAEELSDSTRMLQNLKDLELNDDQQEHFKKFYRQRDYQTAWVTSRGLNKQGEALLEAIDKAGDDGLNSEDYKLQYLQHSKKRVEKEKEVALEEVTKLDKELTAAYLKLASHKLKGRVNPERLDALWKTNRRSKDLARHLQNALDRGSIAESLQELEPQDPQYTALKKAYNNYRQLLEEKGEWPQLPADLTIKAGDSSKYVATLRERLSADGYFKTPAPDSLQQVYDSTLVQAVMTYQDINGLEPDGVVGGETLAMLNTPLKERINQLQLNLERIRWSPEKPEGKYLLVNVPQYKLYIFNGNKKDMEMRVIVGEAYKSNTPIFNDTLQYIAFSPTWTVPNSIATQEMLPKLQKDPSWLSRNNFVLYEGWSENAPELNPRSINWNKVSADNFPYRIVQQPGKSNALGHMKFMFPNDMDIYLHDTPTESLFQRAERDFSHGCVRVEKPIDLAVYLLQDEGWDAAKVQEHMNLPTPENVVLEEKLPIFIDYRTAWVDDEGHVTFAKDIYGHDKKQMNRFEELLATN</sequence>
<dbReference type="Pfam" id="PF20142">
    <property type="entry name" value="Scaffold"/>
    <property type="match status" value="1"/>
</dbReference>
<feature type="coiled-coil region" evidence="8">
    <location>
        <begin position="116"/>
        <end position="143"/>
    </location>
</feature>
<dbReference type="eggNOG" id="COG2989">
    <property type="taxonomic scope" value="Bacteria"/>
</dbReference>
<dbReference type="SUPFAM" id="SSF47090">
    <property type="entry name" value="PGBD-like"/>
    <property type="match status" value="1"/>
</dbReference>
<organism evidence="11 12">
    <name type="scientific">Cesiribacter andamanensis AMV16</name>
    <dbReference type="NCBI Taxonomy" id="1279009"/>
    <lineage>
        <taxon>Bacteria</taxon>
        <taxon>Pseudomonadati</taxon>
        <taxon>Bacteroidota</taxon>
        <taxon>Cytophagia</taxon>
        <taxon>Cytophagales</taxon>
        <taxon>Cesiribacteraceae</taxon>
        <taxon>Cesiribacter</taxon>
    </lineage>
</organism>
<dbReference type="PROSITE" id="PS52029">
    <property type="entry name" value="LD_TPASE"/>
    <property type="match status" value="1"/>
</dbReference>
<dbReference type="EMBL" id="AODQ01000088">
    <property type="protein sequence ID" value="EMR01813.1"/>
    <property type="molecule type" value="Genomic_DNA"/>
</dbReference>
<dbReference type="CDD" id="cd16913">
    <property type="entry name" value="YkuD_like"/>
    <property type="match status" value="1"/>
</dbReference>
<comment type="caution">
    <text evidence="11">The sequence shown here is derived from an EMBL/GenBank/DDBJ whole genome shotgun (WGS) entry which is preliminary data.</text>
</comment>
<dbReference type="InterPro" id="IPR005490">
    <property type="entry name" value="LD_TPept_cat_dom"/>
</dbReference>
<dbReference type="GO" id="GO:0071555">
    <property type="term" value="P:cell wall organization"/>
    <property type="evidence" value="ECO:0007669"/>
    <property type="project" value="UniProtKB-UniRule"/>
</dbReference>
<dbReference type="GO" id="GO:0004180">
    <property type="term" value="F:carboxypeptidase activity"/>
    <property type="evidence" value="ECO:0007669"/>
    <property type="project" value="UniProtKB-ARBA"/>
</dbReference>
<keyword evidence="5 7" id="KW-0573">Peptidoglycan synthesis</keyword>
<feature type="chain" id="PRO_5004081720" evidence="9">
    <location>
        <begin position="18"/>
        <end position="565"/>
    </location>
</feature>
<keyword evidence="4 7" id="KW-0133">Cell shape</keyword>
<comment type="pathway">
    <text evidence="1 7">Cell wall biogenesis; peptidoglycan biosynthesis.</text>
</comment>
<dbReference type="GO" id="GO:0008360">
    <property type="term" value="P:regulation of cell shape"/>
    <property type="evidence" value="ECO:0007669"/>
    <property type="project" value="UniProtKB-UniRule"/>
</dbReference>
<dbReference type="UniPathway" id="UPA00219"/>
<evidence type="ECO:0000256" key="1">
    <source>
        <dbReference type="ARBA" id="ARBA00004752"/>
    </source>
</evidence>
<evidence type="ECO:0000256" key="2">
    <source>
        <dbReference type="ARBA" id="ARBA00005992"/>
    </source>
</evidence>
<dbReference type="InterPro" id="IPR002477">
    <property type="entry name" value="Peptidoglycan-bd-like"/>
</dbReference>
<evidence type="ECO:0000256" key="7">
    <source>
        <dbReference type="PROSITE-ProRule" id="PRU01373"/>
    </source>
</evidence>
<accession>M7MZG7</accession>
<comment type="similarity">
    <text evidence="2">Belongs to the YkuD family.</text>
</comment>
<dbReference type="Proteomes" id="UP000011910">
    <property type="component" value="Unassembled WGS sequence"/>
</dbReference>
<keyword evidence="3" id="KW-0808">Transferase</keyword>
<evidence type="ECO:0000256" key="4">
    <source>
        <dbReference type="ARBA" id="ARBA00022960"/>
    </source>
</evidence>
<dbReference type="Pfam" id="PF03734">
    <property type="entry name" value="YkuD"/>
    <property type="match status" value="1"/>
</dbReference>
<proteinExistence type="inferred from homology"/>